<dbReference type="GeneID" id="35593945"/>
<dbReference type="AlphaFoldDB" id="A0A2I8VMT6"/>
<keyword evidence="1" id="KW-1133">Transmembrane helix</keyword>
<dbReference type="RefSeq" id="WP_103426920.1">
    <property type="nucleotide sequence ID" value="NZ_CP026309.1"/>
</dbReference>
<organism evidence="2 3">
    <name type="scientific">Salinigranum rubrum</name>
    <dbReference type="NCBI Taxonomy" id="755307"/>
    <lineage>
        <taxon>Archaea</taxon>
        <taxon>Methanobacteriati</taxon>
        <taxon>Methanobacteriota</taxon>
        <taxon>Stenosarchaea group</taxon>
        <taxon>Halobacteria</taxon>
        <taxon>Halobacteriales</taxon>
        <taxon>Haloferacaceae</taxon>
        <taxon>Salinigranum</taxon>
    </lineage>
</organism>
<evidence type="ECO:0000313" key="2">
    <source>
        <dbReference type="EMBL" id="AUV83231.1"/>
    </source>
</evidence>
<gene>
    <name evidence="2" type="ORF">C2R22_17595</name>
</gene>
<keyword evidence="3" id="KW-1185">Reference proteome</keyword>
<sequence length="71" mass="6393">MSGGPATGAGLAVGALLTVVGLVAVVVGLVAASLTLGAGEFAGVGPGVALAAVLFGLTMLAVGGTLLFGLG</sequence>
<dbReference type="KEGG" id="srub:C2R22_17595"/>
<reference evidence="2 3" key="1">
    <citation type="submission" date="2018-01" db="EMBL/GenBank/DDBJ databases">
        <title>Complete genome sequence of Salinigranum rubrum GX10T, an extremely halophilic archaeon isolated from a marine solar saltern.</title>
        <authorList>
            <person name="Han S."/>
        </authorList>
    </citation>
    <scope>NUCLEOTIDE SEQUENCE [LARGE SCALE GENOMIC DNA]</scope>
    <source>
        <strain evidence="2 3">GX10</strain>
    </source>
</reference>
<proteinExistence type="predicted"/>
<feature type="transmembrane region" description="Helical" evidence="1">
    <location>
        <begin position="12"/>
        <end position="36"/>
    </location>
</feature>
<keyword evidence="1" id="KW-0812">Transmembrane</keyword>
<keyword evidence="1" id="KW-0472">Membrane</keyword>
<protein>
    <submittedName>
        <fullName evidence="2">Uncharacterized protein</fullName>
    </submittedName>
</protein>
<evidence type="ECO:0000256" key="1">
    <source>
        <dbReference type="SAM" id="Phobius"/>
    </source>
</evidence>
<feature type="transmembrane region" description="Helical" evidence="1">
    <location>
        <begin position="48"/>
        <end position="70"/>
    </location>
</feature>
<name>A0A2I8VMT6_9EURY</name>
<dbReference type="Proteomes" id="UP000236584">
    <property type="component" value="Chromosome"/>
</dbReference>
<accession>A0A2I8VMT6</accession>
<dbReference type="EMBL" id="CP026309">
    <property type="protein sequence ID" value="AUV83231.1"/>
    <property type="molecule type" value="Genomic_DNA"/>
</dbReference>
<evidence type="ECO:0000313" key="3">
    <source>
        <dbReference type="Proteomes" id="UP000236584"/>
    </source>
</evidence>